<evidence type="ECO:0000256" key="2">
    <source>
        <dbReference type="SAM" id="SignalP"/>
    </source>
</evidence>
<gene>
    <name evidence="3" type="ORF">DFP87_11111</name>
</gene>
<proteinExistence type="predicted"/>
<name>A0ABX9G9G8_9BURK</name>
<feature type="region of interest" description="Disordered" evidence="1">
    <location>
        <begin position="178"/>
        <end position="201"/>
    </location>
</feature>
<organism evidence="3 4">
    <name type="scientific">Achromobacter marplatensis</name>
    <dbReference type="NCBI Taxonomy" id="470868"/>
    <lineage>
        <taxon>Bacteria</taxon>
        <taxon>Pseudomonadati</taxon>
        <taxon>Pseudomonadota</taxon>
        <taxon>Betaproteobacteria</taxon>
        <taxon>Burkholderiales</taxon>
        <taxon>Alcaligenaceae</taxon>
        <taxon>Achromobacter</taxon>
    </lineage>
</organism>
<dbReference type="GeneID" id="99732880"/>
<reference evidence="3 4" key="1">
    <citation type="submission" date="2018-06" db="EMBL/GenBank/DDBJ databases">
        <title>Genomic Encyclopedia of Type Strains, Phase III (KMG-III): the genomes of soil and plant-associated and newly described type strains.</title>
        <authorList>
            <person name="Whitman W."/>
        </authorList>
    </citation>
    <scope>NUCLEOTIDE SEQUENCE [LARGE SCALE GENOMIC DNA]</scope>
    <source>
        <strain evidence="3 4">CECT 7342</strain>
    </source>
</reference>
<accession>A0ABX9G9G8</accession>
<dbReference type="RefSeq" id="WP_088590755.1">
    <property type="nucleotide sequence ID" value="NZ_CADIJU010000014.1"/>
</dbReference>
<sequence>MRPARALWPLLLAAGVGLSAWQWHEATEAPAGHGGHTHLHDDAGKPARLYSWDAGQAVQVTLATPAAAVTLTRRGQGWAVAPEDRAAGFDAAQFLALFSQARSDRVLTPHDDQSYGLNPPQLRIEIRDEKGLRLARMAVGALAPDGLGRYVQLPDEPHIRIIPDYQTRAPMAAMLQVNPDAESPQSEPTLSLVKPGLHKDK</sequence>
<feature type="chain" id="PRO_5046720367" description="DUF4340 domain-containing protein" evidence="2">
    <location>
        <begin position="26"/>
        <end position="201"/>
    </location>
</feature>
<dbReference type="EMBL" id="QNRM01000011">
    <property type="protein sequence ID" value="RBP16242.1"/>
    <property type="molecule type" value="Genomic_DNA"/>
</dbReference>
<evidence type="ECO:0000313" key="4">
    <source>
        <dbReference type="Proteomes" id="UP000252124"/>
    </source>
</evidence>
<protein>
    <recommendedName>
        <fullName evidence="5">DUF4340 domain-containing protein</fullName>
    </recommendedName>
</protein>
<feature type="signal peptide" evidence="2">
    <location>
        <begin position="1"/>
        <end position="25"/>
    </location>
</feature>
<comment type="caution">
    <text evidence="3">The sequence shown here is derived from an EMBL/GenBank/DDBJ whole genome shotgun (WGS) entry which is preliminary data.</text>
</comment>
<keyword evidence="2" id="KW-0732">Signal</keyword>
<evidence type="ECO:0000313" key="3">
    <source>
        <dbReference type="EMBL" id="RBP16242.1"/>
    </source>
</evidence>
<evidence type="ECO:0000256" key="1">
    <source>
        <dbReference type="SAM" id="MobiDB-lite"/>
    </source>
</evidence>
<keyword evidence="4" id="KW-1185">Reference proteome</keyword>
<evidence type="ECO:0008006" key="5">
    <source>
        <dbReference type="Google" id="ProtNLM"/>
    </source>
</evidence>
<dbReference type="Proteomes" id="UP000252124">
    <property type="component" value="Unassembled WGS sequence"/>
</dbReference>